<comment type="similarity">
    <text evidence="1">Belongs to the bacterial ribosomal protein bL9 family.</text>
</comment>
<proteinExistence type="inferred from homology"/>
<dbReference type="GO" id="GO:0005840">
    <property type="term" value="C:ribosome"/>
    <property type="evidence" value="ECO:0007669"/>
    <property type="project" value="UniProtKB-KW"/>
</dbReference>
<keyword evidence="2" id="KW-0689">Ribosomal protein</keyword>
<dbReference type="InterPro" id="IPR020070">
    <property type="entry name" value="Ribosomal_bL9_N"/>
</dbReference>
<reference evidence="5" key="1">
    <citation type="submission" date="2023-03" db="EMBL/GenBank/DDBJ databases">
        <title>Complete genome of Cladonia borealis.</title>
        <authorList>
            <person name="Park H."/>
        </authorList>
    </citation>
    <scope>NUCLEOTIDE SEQUENCE</scope>
    <source>
        <strain evidence="5">ANT050790</strain>
    </source>
</reference>
<keyword evidence="3" id="KW-0687">Ribonucleoprotein</keyword>
<gene>
    <name evidence="5" type="ORF">JMJ35_004454</name>
</gene>
<dbReference type="GO" id="GO:1990904">
    <property type="term" value="C:ribonucleoprotein complex"/>
    <property type="evidence" value="ECO:0007669"/>
    <property type="project" value="UniProtKB-KW"/>
</dbReference>
<dbReference type="Gene3D" id="3.40.5.10">
    <property type="entry name" value="Ribosomal protein L9, N-terminal domain"/>
    <property type="match status" value="1"/>
</dbReference>
<dbReference type="Proteomes" id="UP001166286">
    <property type="component" value="Unassembled WGS sequence"/>
</dbReference>
<accession>A0AA39R241</accession>
<sequence>MNGLSVSARNPLCLSCIRQLVADDLSKSWFPFHRQVRGKKKTKRITTINVRLLEDVTGYGKKGSITPVEPGRMRNTWYPQQKAEYVTASKVQGLKPQKLEAVRDFTFGMSKPEVEPVPASTQAEPVPPTLTVTRLLPPLRATEIMEAALPSHIIFYRSPITDAEPEVPESPIPRRAASPAAAVLDAASEPLKPSKPPLATIYGSVSTADVVDSMKAMLSRAEEGARVVLAAEDVKILVPEGVEPQSIGIEGDRVKALGEFQVEARVKGGEAVMRTVSVRAQSEGNIPVVIRKAFVE</sequence>
<dbReference type="InterPro" id="IPR036935">
    <property type="entry name" value="Ribosomal_bL9_N_sf"/>
</dbReference>
<evidence type="ECO:0000313" key="6">
    <source>
        <dbReference type="Proteomes" id="UP001166286"/>
    </source>
</evidence>
<dbReference type="EMBL" id="JAFEKC020000008">
    <property type="protein sequence ID" value="KAK0513468.1"/>
    <property type="molecule type" value="Genomic_DNA"/>
</dbReference>
<protein>
    <recommendedName>
        <fullName evidence="4">Ribosomal protein L9 domain-containing protein</fullName>
    </recommendedName>
</protein>
<dbReference type="AlphaFoldDB" id="A0AA39R241"/>
<comment type="caution">
    <text evidence="5">The sequence shown here is derived from an EMBL/GenBank/DDBJ whole genome shotgun (WGS) entry which is preliminary data.</text>
</comment>
<dbReference type="GO" id="GO:0003735">
    <property type="term" value="F:structural constituent of ribosome"/>
    <property type="evidence" value="ECO:0007669"/>
    <property type="project" value="InterPro"/>
</dbReference>
<dbReference type="InterPro" id="IPR009027">
    <property type="entry name" value="Ribosomal_bL9/RNase_H1_N"/>
</dbReference>
<dbReference type="GO" id="GO:0006412">
    <property type="term" value="P:translation"/>
    <property type="evidence" value="ECO:0007669"/>
    <property type="project" value="InterPro"/>
</dbReference>
<evidence type="ECO:0000256" key="3">
    <source>
        <dbReference type="ARBA" id="ARBA00023274"/>
    </source>
</evidence>
<name>A0AA39R241_9LECA</name>
<evidence type="ECO:0000259" key="4">
    <source>
        <dbReference type="Pfam" id="PF01281"/>
    </source>
</evidence>
<evidence type="ECO:0000256" key="2">
    <source>
        <dbReference type="ARBA" id="ARBA00022980"/>
    </source>
</evidence>
<dbReference type="InterPro" id="IPR000244">
    <property type="entry name" value="Ribosomal_bL9"/>
</dbReference>
<organism evidence="5 6">
    <name type="scientific">Cladonia borealis</name>
    <dbReference type="NCBI Taxonomy" id="184061"/>
    <lineage>
        <taxon>Eukaryota</taxon>
        <taxon>Fungi</taxon>
        <taxon>Dikarya</taxon>
        <taxon>Ascomycota</taxon>
        <taxon>Pezizomycotina</taxon>
        <taxon>Lecanoromycetes</taxon>
        <taxon>OSLEUM clade</taxon>
        <taxon>Lecanoromycetidae</taxon>
        <taxon>Lecanorales</taxon>
        <taxon>Lecanorineae</taxon>
        <taxon>Cladoniaceae</taxon>
        <taxon>Cladonia</taxon>
    </lineage>
</organism>
<feature type="domain" description="Ribosomal protein L9" evidence="4">
    <location>
        <begin position="49"/>
        <end position="91"/>
    </location>
</feature>
<dbReference type="PANTHER" id="PTHR21368">
    <property type="entry name" value="50S RIBOSOMAL PROTEIN L9"/>
    <property type="match status" value="1"/>
</dbReference>
<evidence type="ECO:0000256" key="1">
    <source>
        <dbReference type="ARBA" id="ARBA00010605"/>
    </source>
</evidence>
<dbReference type="Pfam" id="PF01281">
    <property type="entry name" value="Ribosomal_L9_N"/>
    <property type="match status" value="1"/>
</dbReference>
<evidence type="ECO:0000313" key="5">
    <source>
        <dbReference type="EMBL" id="KAK0513468.1"/>
    </source>
</evidence>
<keyword evidence="6" id="KW-1185">Reference proteome</keyword>
<dbReference type="SUPFAM" id="SSF55658">
    <property type="entry name" value="L9 N-domain-like"/>
    <property type="match status" value="1"/>
</dbReference>